<comment type="caution">
    <text evidence="1">The sequence shown here is derived from an EMBL/GenBank/DDBJ whole genome shotgun (WGS) entry which is preliminary data.</text>
</comment>
<sequence>MYVGFPFLYGLTQDEHRELVESTYPFRESVVRIIKAKEEEVIGTGNAFLVYSGHNKSLFLTCDHNFEKNGLDGEVIRLYQGNENYPVAEILRRSEEHDLLLFSVNSVPKRKCMEFSTDKVNKDDKVVILGYVSPTLPVNSEMKQLVLVSEPHSITGVVRTDPYQDSAKDNHEKIYVNCEATKGVSGSPLFKNSKVIGVHLATDKKWRDSVSANTVLQVLRGWLGVGKDNEDTFEKFFEMAYNKF</sequence>
<dbReference type="OrthoDB" id="672133at2759"/>
<accession>A0A835BKZ9</accession>
<proteinExistence type="predicted"/>
<organism evidence="1 2">
    <name type="scientific">Digitaria exilis</name>
    <dbReference type="NCBI Taxonomy" id="1010633"/>
    <lineage>
        <taxon>Eukaryota</taxon>
        <taxon>Viridiplantae</taxon>
        <taxon>Streptophyta</taxon>
        <taxon>Embryophyta</taxon>
        <taxon>Tracheophyta</taxon>
        <taxon>Spermatophyta</taxon>
        <taxon>Magnoliopsida</taxon>
        <taxon>Liliopsida</taxon>
        <taxon>Poales</taxon>
        <taxon>Poaceae</taxon>
        <taxon>PACMAD clade</taxon>
        <taxon>Panicoideae</taxon>
        <taxon>Panicodae</taxon>
        <taxon>Paniceae</taxon>
        <taxon>Anthephorinae</taxon>
        <taxon>Digitaria</taxon>
    </lineage>
</organism>
<dbReference type="Gene3D" id="2.40.10.120">
    <property type="match status" value="1"/>
</dbReference>
<keyword evidence="2" id="KW-1185">Reference proteome</keyword>
<dbReference type="Pfam" id="PF13365">
    <property type="entry name" value="Trypsin_2"/>
    <property type="match status" value="1"/>
</dbReference>
<protein>
    <recommendedName>
        <fullName evidence="3">Serine protease</fullName>
    </recommendedName>
</protein>
<dbReference type="Proteomes" id="UP000636709">
    <property type="component" value="Unassembled WGS sequence"/>
</dbReference>
<reference evidence="1" key="1">
    <citation type="submission" date="2020-07" db="EMBL/GenBank/DDBJ databases">
        <title>Genome sequence and genetic diversity analysis of an under-domesticated orphan crop, white fonio (Digitaria exilis).</title>
        <authorList>
            <person name="Bennetzen J.L."/>
            <person name="Chen S."/>
            <person name="Ma X."/>
            <person name="Wang X."/>
            <person name="Yssel A.E.J."/>
            <person name="Chaluvadi S.R."/>
            <person name="Johnson M."/>
            <person name="Gangashetty P."/>
            <person name="Hamidou F."/>
            <person name="Sanogo M.D."/>
            <person name="Zwaenepoel A."/>
            <person name="Wallace J."/>
            <person name="Van De Peer Y."/>
            <person name="Van Deynze A."/>
        </authorList>
    </citation>
    <scope>NUCLEOTIDE SEQUENCE</scope>
    <source>
        <tissue evidence="1">Leaves</tissue>
    </source>
</reference>
<dbReference type="SUPFAM" id="SSF50494">
    <property type="entry name" value="Trypsin-like serine proteases"/>
    <property type="match status" value="1"/>
</dbReference>
<dbReference type="InterPro" id="IPR009003">
    <property type="entry name" value="Peptidase_S1_PA"/>
</dbReference>
<dbReference type="EMBL" id="JACEFO010001822">
    <property type="protein sequence ID" value="KAF8701126.1"/>
    <property type="molecule type" value="Genomic_DNA"/>
</dbReference>
<evidence type="ECO:0000313" key="1">
    <source>
        <dbReference type="EMBL" id="KAF8701126.1"/>
    </source>
</evidence>
<dbReference type="AlphaFoldDB" id="A0A835BKZ9"/>
<gene>
    <name evidence="1" type="ORF">HU200_033787</name>
</gene>
<evidence type="ECO:0008006" key="3">
    <source>
        <dbReference type="Google" id="ProtNLM"/>
    </source>
</evidence>
<name>A0A835BKZ9_9POAL</name>
<evidence type="ECO:0000313" key="2">
    <source>
        <dbReference type="Proteomes" id="UP000636709"/>
    </source>
</evidence>